<comment type="caution">
    <text evidence="2">The sequence shown here is derived from an EMBL/GenBank/DDBJ whole genome shotgun (WGS) entry which is preliminary data.</text>
</comment>
<proteinExistence type="predicted"/>
<protein>
    <recommendedName>
        <fullName evidence="1">DUF6487 domain-containing protein</fullName>
    </recommendedName>
</protein>
<dbReference type="Proteomes" id="UP000606653">
    <property type="component" value="Unassembled WGS sequence"/>
</dbReference>
<accession>A0ABQ2KQE8</accession>
<sequence>MSVNVSNKCPICDKEMKKGYIQSGTRLAWVPKVSKLSVEPSLNKDSVLLSEQSRFSINYVDAYLCENCKKVLIDYSDNED</sequence>
<gene>
    <name evidence="2" type="ORF">GCM10010969_00680</name>
</gene>
<reference evidence="3" key="1">
    <citation type="journal article" date="2019" name="Int. J. Syst. Evol. Microbiol.">
        <title>The Global Catalogue of Microorganisms (GCM) 10K type strain sequencing project: providing services to taxonomists for standard genome sequencing and annotation.</title>
        <authorList>
            <consortium name="The Broad Institute Genomics Platform"/>
            <consortium name="The Broad Institute Genome Sequencing Center for Infectious Disease"/>
            <person name="Wu L."/>
            <person name="Ma J."/>
        </authorList>
    </citation>
    <scope>NUCLEOTIDE SEQUENCE [LARGE SCALE GENOMIC DNA]</scope>
    <source>
        <strain evidence="3">CGMCC 1.6964</strain>
    </source>
</reference>
<keyword evidence="3" id="KW-1185">Reference proteome</keyword>
<name>A0ABQ2KQE8_9BACL</name>
<evidence type="ECO:0000259" key="1">
    <source>
        <dbReference type="Pfam" id="PF20097"/>
    </source>
</evidence>
<dbReference type="Pfam" id="PF20097">
    <property type="entry name" value="DUF6487"/>
    <property type="match status" value="1"/>
</dbReference>
<evidence type="ECO:0000313" key="2">
    <source>
        <dbReference type="EMBL" id="GGN90318.1"/>
    </source>
</evidence>
<feature type="domain" description="DUF6487" evidence="1">
    <location>
        <begin position="9"/>
        <end position="76"/>
    </location>
</feature>
<evidence type="ECO:0000313" key="3">
    <source>
        <dbReference type="Proteomes" id="UP000606653"/>
    </source>
</evidence>
<dbReference type="EMBL" id="BMLN01000001">
    <property type="protein sequence ID" value="GGN90318.1"/>
    <property type="molecule type" value="Genomic_DNA"/>
</dbReference>
<dbReference type="InterPro" id="IPR045504">
    <property type="entry name" value="DUF6487"/>
</dbReference>
<dbReference type="RefSeq" id="WP_018975002.1">
    <property type="nucleotide sequence ID" value="NZ_BMLN01000001.1"/>
</dbReference>
<organism evidence="2 3">
    <name type="scientific">Saccharibacillus kuerlensis</name>
    <dbReference type="NCBI Taxonomy" id="459527"/>
    <lineage>
        <taxon>Bacteria</taxon>
        <taxon>Bacillati</taxon>
        <taxon>Bacillota</taxon>
        <taxon>Bacilli</taxon>
        <taxon>Bacillales</taxon>
        <taxon>Paenibacillaceae</taxon>
        <taxon>Saccharibacillus</taxon>
    </lineage>
</organism>